<protein>
    <submittedName>
        <fullName evidence="1">Uncharacterized protein</fullName>
    </submittedName>
</protein>
<reference evidence="1" key="1">
    <citation type="submission" date="2018-02" db="EMBL/GenBank/DDBJ databases">
        <title>Rhizophora mucronata_Transcriptome.</title>
        <authorList>
            <person name="Meera S.P."/>
            <person name="Sreeshan A."/>
            <person name="Augustine A."/>
        </authorList>
    </citation>
    <scope>NUCLEOTIDE SEQUENCE</scope>
    <source>
        <tissue evidence="1">Leaf</tissue>
    </source>
</reference>
<name>A0A2P2PCS2_RHIMU</name>
<dbReference type="EMBL" id="GGEC01072056">
    <property type="protein sequence ID" value="MBX52540.1"/>
    <property type="molecule type" value="Transcribed_RNA"/>
</dbReference>
<evidence type="ECO:0000313" key="1">
    <source>
        <dbReference type="EMBL" id="MBX52540.1"/>
    </source>
</evidence>
<organism evidence="1">
    <name type="scientific">Rhizophora mucronata</name>
    <name type="common">Asiatic mangrove</name>
    <dbReference type="NCBI Taxonomy" id="61149"/>
    <lineage>
        <taxon>Eukaryota</taxon>
        <taxon>Viridiplantae</taxon>
        <taxon>Streptophyta</taxon>
        <taxon>Embryophyta</taxon>
        <taxon>Tracheophyta</taxon>
        <taxon>Spermatophyta</taxon>
        <taxon>Magnoliopsida</taxon>
        <taxon>eudicotyledons</taxon>
        <taxon>Gunneridae</taxon>
        <taxon>Pentapetalae</taxon>
        <taxon>rosids</taxon>
        <taxon>fabids</taxon>
        <taxon>Malpighiales</taxon>
        <taxon>Rhizophoraceae</taxon>
        <taxon>Rhizophora</taxon>
    </lineage>
</organism>
<proteinExistence type="predicted"/>
<sequence length="10" mass="1119">MVSSWVLNAL</sequence>
<accession>A0A2P2PCS2</accession>